<dbReference type="Proteomes" id="UP001060215">
    <property type="component" value="Chromosome 8"/>
</dbReference>
<organism evidence="1 2">
    <name type="scientific">Camellia lanceoleosa</name>
    <dbReference type="NCBI Taxonomy" id="1840588"/>
    <lineage>
        <taxon>Eukaryota</taxon>
        <taxon>Viridiplantae</taxon>
        <taxon>Streptophyta</taxon>
        <taxon>Embryophyta</taxon>
        <taxon>Tracheophyta</taxon>
        <taxon>Spermatophyta</taxon>
        <taxon>Magnoliopsida</taxon>
        <taxon>eudicotyledons</taxon>
        <taxon>Gunneridae</taxon>
        <taxon>Pentapetalae</taxon>
        <taxon>asterids</taxon>
        <taxon>Ericales</taxon>
        <taxon>Theaceae</taxon>
        <taxon>Camellia</taxon>
    </lineage>
</organism>
<reference evidence="1 2" key="1">
    <citation type="journal article" date="2022" name="Plant J.">
        <title>Chromosome-level genome of Camellia lanceoleosa provides a valuable resource for understanding genome evolution and self-incompatibility.</title>
        <authorList>
            <person name="Gong W."/>
            <person name="Xiao S."/>
            <person name="Wang L."/>
            <person name="Liao Z."/>
            <person name="Chang Y."/>
            <person name="Mo W."/>
            <person name="Hu G."/>
            <person name="Li W."/>
            <person name="Zhao G."/>
            <person name="Zhu H."/>
            <person name="Hu X."/>
            <person name="Ji K."/>
            <person name="Xiang X."/>
            <person name="Song Q."/>
            <person name="Yuan D."/>
            <person name="Jin S."/>
            <person name="Zhang L."/>
        </authorList>
    </citation>
    <scope>NUCLEOTIDE SEQUENCE [LARGE SCALE GENOMIC DNA]</scope>
    <source>
        <strain evidence="1">SQ_2022a</strain>
    </source>
</reference>
<name>A0ACC0GJJ5_9ERIC</name>
<keyword evidence="2" id="KW-1185">Reference proteome</keyword>
<keyword evidence="1" id="KW-0456">Lyase</keyword>
<evidence type="ECO:0000313" key="1">
    <source>
        <dbReference type="EMBL" id="KAI8000773.1"/>
    </source>
</evidence>
<gene>
    <name evidence="1" type="ORF">LOK49_LG09G00275</name>
</gene>
<dbReference type="EMBL" id="CM045765">
    <property type="protein sequence ID" value="KAI8000773.1"/>
    <property type="molecule type" value="Genomic_DNA"/>
</dbReference>
<protein>
    <submittedName>
        <fullName evidence="1">Pectate lyase 2</fullName>
    </submittedName>
</protein>
<comment type="caution">
    <text evidence="1">The sequence shown here is derived from an EMBL/GenBank/DDBJ whole genome shotgun (WGS) entry which is preliminary data.</text>
</comment>
<sequence length="371" mass="42019">MASQASLLLIFTLLTYSSKFQTVHSLNYYNPVTSYKSTKKILNLIDSRWRTNSKWDSNRRALVDCPVGFGATAIRGKYAATYIVTDPSDDQINPKLGSLRYGVIQTRPLWIIFARDIVITLKNELMMNSYKTIDGRGVKVEIAYGPRITIQGVSHVIVHGISIHDCKRGKSVQMRNSEFHLNYDGDAIVVFASSHIWIDHCYVARCFDGLIDVIHGSTIMLFGHNDYNTEDKNMRITVVFNHFGSDLIQRMPRVRLGYAHVANNKYDEWQMYAIGGSANPTIFSEGNYFMAPNNPNNKQITKREVKNGWKDWKWRSSKDKFVNGAYFAPSGWGSCAPLYSRSQSFTVADGSMVPALTSDAGPLHCDRYKAY</sequence>
<accession>A0ACC0GJJ5</accession>
<proteinExistence type="predicted"/>
<evidence type="ECO:0000313" key="2">
    <source>
        <dbReference type="Proteomes" id="UP001060215"/>
    </source>
</evidence>